<sequence length="40" mass="4877">MLAATFYPYNAYHNDWCYDLYTVYSLKCPAKRKLNTNYFI</sequence>
<keyword evidence="2" id="KW-1185">Reference proteome</keyword>
<accession>A0A330LUE0</accession>
<name>A0A330LUE0_9GAMM</name>
<evidence type="ECO:0000313" key="1">
    <source>
        <dbReference type="EMBL" id="SQD79942.1"/>
    </source>
</evidence>
<dbReference type="Proteomes" id="UP000250163">
    <property type="component" value="Chromosome MORIYA"/>
</dbReference>
<organism evidence="1 2">
    <name type="scientific">Moritella yayanosii</name>
    <dbReference type="NCBI Taxonomy" id="69539"/>
    <lineage>
        <taxon>Bacteria</taxon>
        <taxon>Pseudomonadati</taxon>
        <taxon>Pseudomonadota</taxon>
        <taxon>Gammaproteobacteria</taxon>
        <taxon>Alteromonadales</taxon>
        <taxon>Moritellaceae</taxon>
        <taxon>Moritella</taxon>
    </lineage>
</organism>
<protein>
    <submittedName>
        <fullName evidence="1">Uncharacterized protein</fullName>
    </submittedName>
</protein>
<dbReference type="AlphaFoldDB" id="A0A330LUE0"/>
<reference evidence="2" key="1">
    <citation type="submission" date="2018-05" db="EMBL/GenBank/DDBJ databases">
        <authorList>
            <person name="Cea G.-C."/>
            <person name="William W."/>
        </authorList>
    </citation>
    <scope>NUCLEOTIDE SEQUENCE [LARGE SCALE GENOMIC DNA]</scope>
    <source>
        <strain evidence="2">DB21MT 5</strain>
    </source>
</reference>
<dbReference type="EMBL" id="LS483250">
    <property type="protein sequence ID" value="SQD79942.1"/>
    <property type="molecule type" value="Genomic_DNA"/>
</dbReference>
<evidence type="ECO:0000313" key="2">
    <source>
        <dbReference type="Proteomes" id="UP000250163"/>
    </source>
</evidence>
<gene>
    <name evidence="1" type="ORF">MORIYA_3487</name>
</gene>
<dbReference type="KEGG" id="mya:MORIYA_3487"/>
<proteinExistence type="predicted"/>